<feature type="domain" description="Digeranylgeranylglycerophospholipid reductase catalytic" evidence="8">
    <location>
        <begin position="177"/>
        <end position="262"/>
    </location>
</feature>
<keyword evidence="4" id="KW-0560">Oxidoreductase</keyword>
<dbReference type="InterPro" id="IPR036188">
    <property type="entry name" value="FAD/NAD-bd_sf"/>
</dbReference>
<dbReference type="RefSeq" id="WP_188680423.1">
    <property type="nucleotide sequence ID" value="NZ_BMNY01000001.1"/>
</dbReference>
<keyword evidence="3" id="KW-0274">FAD</keyword>
<dbReference type="Proteomes" id="UP000632195">
    <property type="component" value="Unassembled WGS sequence"/>
</dbReference>
<dbReference type="Pfam" id="PF22578">
    <property type="entry name" value="GGR_cat"/>
    <property type="match status" value="1"/>
</dbReference>
<proteinExistence type="predicted"/>
<dbReference type="Gene3D" id="3.30.9.10">
    <property type="entry name" value="D-Amino Acid Oxidase, subunit A, domain 2"/>
    <property type="match status" value="1"/>
</dbReference>
<comment type="caution">
    <text evidence="9">The sequence shown here is derived from an EMBL/GenBank/DDBJ whole genome shotgun (WGS) entry which is preliminary data.</text>
</comment>
<protein>
    <submittedName>
        <fullName evidence="9">Digeranylgeranylglycerophospholipid reductase</fullName>
    </submittedName>
</protein>
<evidence type="ECO:0000256" key="3">
    <source>
        <dbReference type="ARBA" id="ARBA00022827"/>
    </source>
</evidence>
<dbReference type="InterPro" id="IPR011777">
    <property type="entry name" value="Geranylgeranyl_Rdtase_fam"/>
</dbReference>
<dbReference type="InterPro" id="IPR050407">
    <property type="entry name" value="Geranylgeranyl_reductase"/>
</dbReference>
<evidence type="ECO:0000256" key="2">
    <source>
        <dbReference type="ARBA" id="ARBA00022630"/>
    </source>
</evidence>
<dbReference type="SUPFAM" id="SSF51905">
    <property type="entry name" value="FAD/NAD(P)-binding domain"/>
    <property type="match status" value="1"/>
</dbReference>
<reference evidence="9" key="2">
    <citation type="submission" date="2022-09" db="EMBL/GenBank/DDBJ databases">
        <authorList>
            <person name="Sun Q."/>
            <person name="Ohkuma M."/>
        </authorList>
    </citation>
    <scope>NUCLEOTIDE SEQUENCE</scope>
    <source>
        <strain evidence="9">JCM 13583</strain>
    </source>
</reference>
<dbReference type="PRINTS" id="PR00420">
    <property type="entry name" value="RNGMNOXGNASE"/>
</dbReference>
<keyword evidence="1" id="KW-0444">Lipid biosynthesis</keyword>
<dbReference type="InterPro" id="IPR054715">
    <property type="entry name" value="GGR_cat"/>
</dbReference>
<dbReference type="Gene3D" id="3.50.50.60">
    <property type="entry name" value="FAD/NAD(P)-binding domain"/>
    <property type="match status" value="1"/>
</dbReference>
<dbReference type="AlphaFoldDB" id="A0AA37BQV7"/>
<keyword evidence="10" id="KW-1185">Reference proteome</keyword>
<dbReference type="GO" id="GO:0008654">
    <property type="term" value="P:phospholipid biosynthetic process"/>
    <property type="evidence" value="ECO:0007669"/>
    <property type="project" value="UniProtKB-KW"/>
</dbReference>
<dbReference type="GO" id="GO:0016628">
    <property type="term" value="F:oxidoreductase activity, acting on the CH-CH group of donors, NAD or NADP as acceptor"/>
    <property type="evidence" value="ECO:0007669"/>
    <property type="project" value="InterPro"/>
</dbReference>
<keyword evidence="2" id="KW-0285">Flavoprotein</keyword>
<dbReference type="EMBL" id="BMNY01000001">
    <property type="protein sequence ID" value="GGM71793.1"/>
    <property type="molecule type" value="Genomic_DNA"/>
</dbReference>
<evidence type="ECO:0000256" key="5">
    <source>
        <dbReference type="ARBA" id="ARBA00023098"/>
    </source>
</evidence>
<dbReference type="PANTHER" id="PTHR42685">
    <property type="entry name" value="GERANYLGERANYL DIPHOSPHATE REDUCTASE"/>
    <property type="match status" value="1"/>
</dbReference>
<keyword evidence="7" id="KW-1208">Phospholipid metabolism</keyword>
<keyword evidence="6" id="KW-0594">Phospholipid biosynthesis</keyword>
<evidence type="ECO:0000256" key="7">
    <source>
        <dbReference type="ARBA" id="ARBA00023264"/>
    </source>
</evidence>
<gene>
    <name evidence="9" type="ORF">GCM10007108_07390</name>
</gene>
<reference evidence="9" key="1">
    <citation type="journal article" date="2014" name="Int. J. Syst. Evol. Microbiol.">
        <title>Complete genome sequence of Corynebacterium casei LMG S-19264T (=DSM 44701T), isolated from a smear-ripened cheese.</title>
        <authorList>
            <consortium name="US DOE Joint Genome Institute (JGI-PGF)"/>
            <person name="Walter F."/>
            <person name="Albersmeier A."/>
            <person name="Kalinowski J."/>
            <person name="Ruckert C."/>
        </authorList>
    </citation>
    <scope>NUCLEOTIDE SEQUENCE</scope>
    <source>
        <strain evidence="9">JCM 13583</strain>
    </source>
</reference>
<accession>A0AA37BQV7</accession>
<evidence type="ECO:0000313" key="10">
    <source>
        <dbReference type="Proteomes" id="UP000632195"/>
    </source>
</evidence>
<evidence type="ECO:0000256" key="6">
    <source>
        <dbReference type="ARBA" id="ARBA00023209"/>
    </source>
</evidence>
<name>A0AA37BQV7_9ARCH</name>
<dbReference type="PANTHER" id="PTHR42685:SF18">
    <property type="entry name" value="DIGERANYLGERANYLGLYCEROPHOSPHOLIPID REDUCTASE"/>
    <property type="match status" value="1"/>
</dbReference>
<dbReference type="Pfam" id="PF13450">
    <property type="entry name" value="NAD_binding_8"/>
    <property type="match status" value="1"/>
</dbReference>
<keyword evidence="5" id="KW-0443">Lipid metabolism</keyword>
<organism evidence="9 10">
    <name type="scientific">Thermogymnomonas acidicola</name>
    <dbReference type="NCBI Taxonomy" id="399579"/>
    <lineage>
        <taxon>Archaea</taxon>
        <taxon>Methanobacteriati</taxon>
        <taxon>Thermoplasmatota</taxon>
        <taxon>Thermoplasmata</taxon>
        <taxon>Thermoplasmatales</taxon>
        <taxon>Thermogymnomonas</taxon>
    </lineage>
</organism>
<sequence>MRYDCVVVGAGPAGSTAARYLARGGMSVLMLEKRPDIGSPVRCGEGISRDWLGELGITPSDRWVDNEVKGARIFGPSGNNYISVSASMAGNEVGYVIERDKFDKYLASMAADAGADIMVKTPAVDAIVDAGGVVGVKARVGGRLEDIRCDFVLACDGFESEFARWAGMKDFLLPPSDMVSALQYRLRGISCDRDYVDFHFGSIAPGGYIWVFPKSEGEANVGIGVNLSRAGKGMAKELLDSFIKRNPALSRGKPIQVVSGGVSVSKVRKRLHMPGLLVVGDAARLIDPLTGGGISNACISGKMAAESILLSRDRQEAGQIYEDRVRERFEVPHMRGWFMKEKLMEVSDELIEAVVDALHSVDLGTFSPQELINAVASTRPSLMEEIRRFAGL</sequence>
<evidence type="ECO:0000256" key="4">
    <source>
        <dbReference type="ARBA" id="ARBA00023002"/>
    </source>
</evidence>
<dbReference type="NCBIfam" id="TIGR02032">
    <property type="entry name" value="GG-red-SF"/>
    <property type="match status" value="1"/>
</dbReference>
<evidence type="ECO:0000256" key="1">
    <source>
        <dbReference type="ARBA" id="ARBA00022516"/>
    </source>
</evidence>
<evidence type="ECO:0000313" key="9">
    <source>
        <dbReference type="EMBL" id="GGM71793.1"/>
    </source>
</evidence>
<evidence type="ECO:0000259" key="8">
    <source>
        <dbReference type="Pfam" id="PF22578"/>
    </source>
</evidence>